<reference evidence="8 9" key="1">
    <citation type="submission" date="2016-10" db="EMBL/GenBank/DDBJ databases">
        <title>The whole genome sequencing and assembly of Aeribacillus pallidus KCTC3564 strain.</title>
        <authorList>
            <person name="Lee Y.-J."/>
            <person name="Park M.-K."/>
            <person name="Yi H."/>
            <person name="Bahn Y.-S."/>
            <person name="Kim J.F."/>
            <person name="Lee D.-W."/>
        </authorList>
    </citation>
    <scope>NUCLEOTIDE SEQUENCE [LARGE SCALE GENOMIC DNA]</scope>
    <source>
        <strain evidence="8 9">KCTC3564</strain>
    </source>
</reference>
<comment type="catalytic activity">
    <reaction evidence="5">
        <text>a 2'-deoxyadenosine in DNA + S-adenosyl-L-methionine = an N(6)-methyl-2'-deoxyadenosine in DNA + S-adenosyl-L-homocysteine + H(+)</text>
        <dbReference type="Rhea" id="RHEA:15197"/>
        <dbReference type="Rhea" id="RHEA-COMP:12418"/>
        <dbReference type="Rhea" id="RHEA-COMP:12419"/>
        <dbReference type="ChEBI" id="CHEBI:15378"/>
        <dbReference type="ChEBI" id="CHEBI:57856"/>
        <dbReference type="ChEBI" id="CHEBI:59789"/>
        <dbReference type="ChEBI" id="CHEBI:90615"/>
        <dbReference type="ChEBI" id="CHEBI:90616"/>
        <dbReference type="EC" id="2.1.1.72"/>
    </reaction>
</comment>
<keyword evidence="4" id="KW-0949">S-adenosyl-L-methionine</keyword>
<evidence type="ECO:0000256" key="2">
    <source>
        <dbReference type="ARBA" id="ARBA00022603"/>
    </source>
</evidence>
<organism evidence="8 9">
    <name type="scientific">Aeribacillus pallidus</name>
    <dbReference type="NCBI Taxonomy" id="33936"/>
    <lineage>
        <taxon>Bacteria</taxon>
        <taxon>Bacillati</taxon>
        <taxon>Bacillota</taxon>
        <taxon>Bacilli</taxon>
        <taxon>Bacillales</taxon>
        <taxon>Bacillaceae</taxon>
        <taxon>Aeribacillus</taxon>
    </lineage>
</organism>
<dbReference type="EC" id="2.1.1.72" evidence="1"/>
<dbReference type="InterPro" id="IPR029063">
    <property type="entry name" value="SAM-dependent_MTases_sf"/>
</dbReference>
<evidence type="ECO:0000256" key="5">
    <source>
        <dbReference type="ARBA" id="ARBA00047942"/>
    </source>
</evidence>
<evidence type="ECO:0000256" key="3">
    <source>
        <dbReference type="ARBA" id="ARBA00022679"/>
    </source>
</evidence>
<keyword evidence="2" id="KW-0489">Methyltransferase</keyword>
<dbReference type="AlphaFoldDB" id="A0A223E1D6"/>
<name>A0A223E1D6_9BACI</name>
<dbReference type="REBASE" id="215034">
    <property type="entry name" value="Apa3564ORF895P"/>
</dbReference>
<dbReference type="InterPro" id="IPR011639">
    <property type="entry name" value="MethylTrfase_TaqI-like_dom"/>
</dbReference>
<dbReference type="GO" id="GO:0032259">
    <property type="term" value="P:methylation"/>
    <property type="evidence" value="ECO:0007669"/>
    <property type="project" value="UniProtKB-KW"/>
</dbReference>
<feature type="domain" description="Type II methyltransferase M.TaqI-like" evidence="7">
    <location>
        <begin position="23"/>
        <end position="103"/>
    </location>
</feature>
<dbReference type="Gene3D" id="3.40.50.150">
    <property type="entry name" value="Vaccinia Virus protein VP39"/>
    <property type="match status" value="1"/>
</dbReference>
<evidence type="ECO:0000259" key="7">
    <source>
        <dbReference type="Pfam" id="PF07669"/>
    </source>
</evidence>
<proteinExistence type="predicted"/>
<keyword evidence="3" id="KW-0808">Transferase</keyword>
<evidence type="ECO:0000256" key="6">
    <source>
        <dbReference type="SAM" id="Coils"/>
    </source>
</evidence>
<keyword evidence="6" id="KW-0175">Coiled coil</keyword>
<gene>
    <name evidence="8" type="ORF">AP3564_00905</name>
</gene>
<evidence type="ECO:0000256" key="1">
    <source>
        <dbReference type="ARBA" id="ARBA00011900"/>
    </source>
</evidence>
<dbReference type="Proteomes" id="UP000214606">
    <property type="component" value="Chromosome"/>
</dbReference>
<accession>A0A223E1D6</accession>
<dbReference type="GO" id="GO:0009007">
    <property type="term" value="F:site-specific DNA-methyltransferase (adenine-specific) activity"/>
    <property type="evidence" value="ECO:0007669"/>
    <property type="project" value="UniProtKB-EC"/>
</dbReference>
<dbReference type="SUPFAM" id="SSF53335">
    <property type="entry name" value="S-adenosyl-L-methionine-dependent methyltransferases"/>
    <property type="match status" value="1"/>
</dbReference>
<dbReference type="PANTHER" id="PTHR33841">
    <property type="entry name" value="DNA METHYLTRANSFERASE YEEA-RELATED"/>
    <property type="match status" value="1"/>
</dbReference>
<sequence length="687" mass="80503">MTPPNHTKRAFFIQVPEKTSNRNAPYMGKSNMNEVLKEFINNNYKIANNDLYSTFIIRVMDFLDKDGFTGMITQESFMFIKSYEELRKFILSNAYIYKFAHLGTRAFDDISGERVSTSMFILKKTKEANNQSIFIKLDEYKNSLSKLKQLENKDNWFYLNQTFFSKLEGSPFLYYLPEEIKKILGTNSTFLELFGEAKTGINTGNNDYFVKFWWEINGKSDRNFVPYAKGGGSEKYYGALKTVVDWRPEKMKEYKGCRLMNQNLFFKEGLTFSGVGSKGFGIRYLPEGHIFDSGGSFVNIFDHVDKFYVLGILASDFSEYLLNLFNPTINFKNNDIHRLPAVIDIEYQEKISDNVKKIIQLKKELLSYDDTEINFDINNYLKNDGSINSIVGKLLSIEKEYLLLVEKNNSLVNELYQLSENTISFIKDKVKQSRKIIDNIPNMEDFDEWYEKEGKNVNRLNLINYIEDSNHIPTLILKETFVTFSSVLIGLVFGRWKIQGFDNIQKDGIIILNNDFIEDVIYELIEIIFGEDNFERVIDEELPLILGKDLLSWYQKDFFEEHIKKEQYQNRPIYWHICSQNKTFNAILYYHALNSDTLYNNHLKPMMENLKGDLSFYREKMRTADDKKSAKQFEKRVVELEKQINDLEVFDKQIDEIIASGYEPDIDQGVLYNIKPLNPILAKKIEK</sequence>
<dbReference type="Pfam" id="PF07669">
    <property type="entry name" value="Eco57I"/>
    <property type="match status" value="1"/>
</dbReference>
<dbReference type="InterPro" id="IPR050953">
    <property type="entry name" value="N4_N6_ade-DNA_methylase"/>
</dbReference>
<dbReference type="KEGG" id="apak:AP3564_00905"/>
<dbReference type="GO" id="GO:0006304">
    <property type="term" value="P:DNA modification"/>
    <property type="evidence" value="ECO:0007669"/>
    <property type="project" value="InterPro"/>
</dbReference>
<dbReference type="EMBL" id="CP017703">
    <property type="protein sequence ID" value="ASS89011.1"/>
    <property type="molecule type" value="Genomic_DNA"/>
</dbReference>
<evidence type="ECO:0000313" key="8">
    <source>
        <dbReference type="EMBL" id="ASS89011.1"/>
    </source>
</evidence>
<evidence type="ECO:0000256" key="4">
    <source>
        <dbReference type="ARBA" id="ARBA00022691"/>
    </source>
</evidence>
<feature type="coiled-coil region" evidence="6">
    <location>
        <begin position="607"/>
        <end position="650"/>
    </location>
</feature>
<protein>
    <recommendedName>
        <fullName evidence="1">site-specific DNA-methyltransferase (adenine-specific)</fullName>
        <ecNumber evidence="1">2.1.1.72</ecNumber>
    </recommendedName>
</protein>
<evidence type="ECO:0000313" key="9">
    <source>
        <dbReference type="Proteomes" id="UP000214606"/>
    </source>
</evidence>
<dbReference type="PANTHER" id="PTHR33841:SF1">
    <property type="entry name" value="DNA METHYLTRANSFERASE A"/>
    <property type="match status" value="1"/>
</dbReference>